<accession>A0A8H6MZ76</accession>
<organism evidence="2 3">
    <name type="scientific">Colletotrichum sojae</name>
    <dbReference type="NCBI Taxonomy" id="2175907"/>
    <lineage>
        <taxon>Eukaryota</taxon>
        <taxon>Fungi</taxon>
        <taxon>Dikarya</taxon>
        <taxon>Ascomycota</taxon>
        <taxon>Pezizomycotina</taxon>
        <taxon>Sordariomycetes</taxon>
        <taxon>Hypocreomycetidae</taxon>
        <taxon>Glomerellales</taxon>
        <taxon>Glomerellaceae</taxon>
        <taxon>Colletotrichum</taxon>
        <taxon>Colletotrichum orchidearum species complex</taxon>
    </lineage>
</organism>
<evidence type="ECO:0000256" key="1">
    <source>
        <dbReference type="SAM" id="Phobius"/>
    </source>
</evidence>
<keyword evidence="1" id="KW-0812">Transmembrane</keyword>
<evidence type="ECO:0000313" key="3">
    <source>
        <dbReference type="Proteomes" id="UP000652219"/>
    </source>
</evidence>
<evidence type="ECO:0000313" key="2">
    <source>
        <dbReference type="EMBL" id="KAF6813620.1"/>
    </source>
</evidence>
<proteinExistence type="predicted"/>
<keyword evidence="3" id="KW-1185">Reference proteome</keyword>
<feature type="transmembrane region" description="Helical" evidence="1">
    <location>
        <begin position="48"/>
        <end position="74"/>
    </location>
</feature>
<keyword evidence="1" id="KW-0472">Membrane</keyword>
<dbReference type="Proteomes" id="UP000652219">
    <property type="component" value="Unassembled WGS sequence"/>
</dbReference>
<comment type="caution">
    <text evidence="2">The sequence shown here is derived from an EMBL/GenBank/DDBJ whole genome shotgun (WGS) entry which is preliminary data.</text>
</comment>
<name>A0A8H6MZ76_9PEZI</name>
<protein>
    <submittedName>
        <fullName evidence="2">Uncharacterized protein</fullName>
    </submittedName>
</protein>
<sequence length="130" mass="13971">MASGSASNSCFVISAPKEAVEGDTGGSAPAASIVDEGADSVVILVETMVGIVMAVAVVVLLLPLLLFSWLLPLLSVHVAVAPPADSVLAARKCEYWCSLLLRPWRLLLLLLLRRFWKLLDDSGRISLRTW</sequence>
<keyword evidence="1" id="KW-1133">Transmembrane helix</keyword>
<dbReference type="EMBL" id="WIGN01000051">
    <property type="protein sequence ID" value="KAF6813620.1"/>
    <property type="molecule type" value="Genomic_DNA"/>
</dbReference>
<dbReference type="AlphaFoldDB" id="A0A8H6MZ76"/>
<reference evidence="2 3" key="1">
    <citation type="journal article" date="2020" name="Phytopathology">
        <title>Genome Sequence Resources of Colletotrichum truncatum, C. plurivorum, C. musicola, and C. sojae: Four Species Pathogenic to Soybean (Glycine max).</title>
        <authorList>
            <person name="Rogerio F."/>
            <person name="Boufleur T.R."/>
            <person name="Ciampi-Guillardi M."/>
            <person name="Sukno S.A."/>
            <person name="Thon M.R."/>
            <person name="Massola Junior N.S."/>
            <person name="Baroncelli R."/>
        </authorList>
    </citation>
    <scope>NUCLEOTIDE SEQUENCE [LARGE SCALE GENOMIC DNA]</scope>
    <source>
        <strain evidence="2 3">LFN0009</strain>
    </source>
</reference>
<gene>
    <name evidence="2" type="ORF">CSOJ01_04504</name>
</gene>